<gene>
    <name evidence="3" type="primary">SQS1_4</name>
    <name evidence="3" type="ORF">LTR16_011741</name>
</gene>
<comment type="caution">
    <text evidence="3">The sequence shown here is derived from an EMBL/GenBank/DDBJ whole genome shotgun (WGS) entry which is preliminary data.</text>
</comment>
<keyword evidence="4" id="KW-1185">Reference proteome</keyword>
<feature type="region of interest" description="Disordered" evidence="2">
    <location>
        <begin position="106"/>
        <end position="159"/>
    </location>
</feature>
<dbReference type="Gene3D" id="2.40.50.40">
    <property type="match status" value="1"/>
</dbReference>
<name>A0ABR0LI23_9PEZI</name>
<dbReference type="EMBL" id="JAVRRA010020166">
    <property type="protein sequence ID" value="KAK5171699.1"/>
    <property type="molecule type" value="Genomic_DNA"/>
</dbReference>
<feature type="compositionally biased region" description="Acidic residues" evidence="2">
    <location>
        <begin position="7"/>
        <end position="21"/>
    </location>
</feature>
<dbReference type="SUPFAM" id="SSF54160">
    <property type="entry name" value="Chromo domain-like"/>
    <property type="match status" value="1"/>
</dbReference>
<dbReference type="Proteomes" id="UP001357485">
    <property type="component" value="Unassembled WGS sequence"/>
</dbReference>
<evidence type="ECO:0000313" key="4">
    <source>
        <dbReference type="Proteomes" id="UP001357485"/>
    </source>
</evidence>
<accession>A0ABR0LI23</accession>
<organism evidence="3 4">
    <name type="scientific">Cryomyces antarcticus</name>
    <dbReference type="NCBI Taxonomy" id="329879"/>
    <lineage>
        <taxon>Eukaryota</taxon>
        <taxon>Fungi</taxon>
        <taxon>Dikarya</taxon>
        <taxon>Ascomycota</taxon>
        <taxon>Pezizomycotina</taxon>
        <taxon>Dothideomycetes</taxon>
        <taxon>Dothideomycetes incertae sedis</taxon>
        <taxon>Cryomyces</taxon>
    </lineage>
</organism>
<proteinExistence type="predicted"/>
<dbReference type="InterPro" id="IPR016197">
    <property type="entry name" value="Chromo-like_dom_sf"/>
</dbReference>
<evidence type="ECO:0000256" key="2">
    <source>
        <dbReference type="SAM" id="MobiDB-lite"/>
    </source>
</evidence>
<evidence type="ECO:0000313" key="3">
    <source>
        <dbReference type="EMBL" id="KAK5171699.1"/>
    </source>
</evidence>
<evidence type="ECO:0000256" key="1">
    <source>
        <dbReference type="ARBA" id="ARBA00011353"/>
    </source>
</evidence>
<reference evidence="3 4" key="1">
    <citation type="submission" date="2023-08" db="EMBL/GenBank/DDBJ databases">
        <title>Black Yeasts Isolated from many extreme environments.</title>
        <authorList>
            <person name="Coleine C."/>
            <person name="Stajich J.E."/>
            <person name="Selbmann L."/>
        </authorList>
    </citation>
    <scope>NUCLEOTIDE SEQUENCE [LARGE SCALE GENOMIC DNA]</scope>
    <source>
        <strain evidence="3 4">CCFEE 536</strain>
    </source>
</reference>
<feature type="region of interest" description="Disordered" evidence="2">
    <location>
        <begin position="1"/>
        <end position="46"/>
    </location>
</feature>
<feature type="non-terminal residue" evidence="3">
    <location>
        <position position="159"/>
    </location>
</feature>
<protein>
    <submittedName>
        <fullName evidence="3">Squalene synthetase-like protein</fullName>
    </submittedName>
</protein>
<sequence>LKLPNADEWDSTDEAASEEEKEVQASAAGPGEWGPTELDDLQELSTSEEAFGIVRVIIRKRERRPGRVQYLVVHEGDSFDDAKWRPMDALTTEEDMELIRQFEAEVAQFNAQGDAESEADTDEEEEEEEEEEEDSDQADLESSLDGDERERWLDEEDLR</sequence>
<feature type="non-terminal residue" evidence="3">
    <location>
        <position position="1"/>
    </location>
</feature>
<feature type="compositionally biased region" description="Acidic residues" evidence="2">
    <location>
        <begin position="115"/>
        <end position="145"/>
    </location>
</feature>
<comment type="subunit">
    <text evidence="1">Component of the NuA4 histone acetyltransferase complex.</text>
</comment>